<protein>
    <submittedName>
        <fullName evidence="3">Cupin-5 domain-containing protein</fullName>
    </submittedName>
</protein>
<dbReference type="EMBL" id="JACAZH010000016">
    <property type="protein sequence ID" value="KAF7349205.1"/>
    <property type="molecule type" value="Genomic_DNA"/>
</dbReference>
<feature type="transmembrane region" description="Helical" evidence="2">
    <location>
        <begin position="258"/>
        <end position="277"/>
    </location>
</feature>
<feature type="compositionally biased region" description="Low complexity" evidence="1">
    <location>
        <begin position="288"/>
        <end position="298"/>
    </location>
</feature>
<proteinExistence type="predicted"/>
<reference evidence="3" key="1">
    <citation type="submission" date="2020-05" db="EMBL/GenBank/DDBJ databases">
        <title>Mycena genomes resolve the evolution of fungal bioluminescence.</title>
        <authorList>
            <person name="Tsai I.J."/>
        </authorList>
    </citation>
    <scope>NUCLEOTIDE SEQUENCE</scope>
    <source>
        <strain evidence="3">160909Yilan</strain>
    </source>
</reference>
<evidence type="ECO:0000313" key="3">
    <source>
        <dbReference type="EMBL" id="KAF7349205.1"/>
    </source>
</evidence>
<gene>
    <name evidence="3" type="ORF">MSAN_01709900</name>
</gene>
<sequence>MRRADANRRREETPPKDIVTTDKLQQTSTIRSVFNLHLNFPTPAYIILKSRLEGLILVYISLQHTMPFQKSRLGLGLIDRVVKDSNVVWITPRPSGQDIYNPGSTILAAWTSAQTINSPAFQLCVVSTSASEIGDCSPTVWPEVTETEGVYQVPVTVPDALWDGTFFLRMLDNSGDAMSSPTFSLHPAGDSAETVADGEPQAQAPLGPIASVTPSRLYSNSVATSSSTPPSLPSPFSPVSSVSIANVLAAKTTPPTAYALPLSAMAAIILVAGVFYLKQRRKRGTLPSRTSSGKSSSSGRREAGHALRVLSRRYGSPRSQTPKPRQRTLDAFPLPAYAQWGPPPSPQDPPQSSVPVERPRLPPIATTTSFMSARTDSANHAILSGYSLPLAASHVIDLDTALPAPCPTAAALPRLQPAAVRCQRRRQRALRPRRE</sequence>
<keyword evidence="2" id="KW-0812">Transmembrane</keyword>
<evidence type="ECO:0000256" key="2">
    <source>
        <dbReference type="SAM" id="Phobius"/>
    </source>
</evidence>
<evidence type="ECO:0000313" key="4">
    <source>
        <dbReference type="Proteomes" id="UP000623467"/>
    </source>
</evidence>
<dbReference type="OrthoDB" id="3245083at2759"/>
<keyword evidence="4" id="KW-1185">Reference proteome</keyword>
<evidence type="ECO:0000256" key="1">
    <source>
        <dbReference type="SAM" id="MobiDB-lite"/>
    </source>
</evidence>
<keyword evidence="2" id="KW-0472">Membrane</keyword>
<comment type="caution">
    <text evidence="3">The sequence shown here is derived from an EMBL/GenBank/DDBJ whole genome shotgun (WGS) entry which is preliminary data.</text>
</comment>
<dbReference type="Proteomes" id="UP000623467">
    <property type="component" value="Unassembled WGS sequence"/>
</dbReference>
<name>A0A8H6XZS9_9AGAR</name>
<organism evidence="3 4">
    <name type="scientific">Mycena sanguinolenta</name>
    <dbReference type="NCBI Taxonomy" id="230812"/>
    <lineage>
        <taxon>Eukaryota</taxon>
        <taxon>Fungi</taxon>
        <taxon>Dikarya</taxon>
        <taxon>Basidiomycota</taxon>
        <taxon>Agaricomycotina</taxon>
        <taxon>Agaricomycetes</taxon>
        <taxon>Agaricomycetidae</taxon>
        <taxon>Agaricales</taxon>
        <taxon>Marasmiineae</taxon>
        <taxon>Mycenaceae</taxon>
        <taxon>Mycena</taxon>
    </lineage>
</organism>
<feature type="region of interest" description="Disordered" evidence="1">
    <location>
        <begin position="181"/>
        <end position="211"/>
    </location>
</feature>
<feature type="region of interest" description="Disordered" evidence="1">
    <location>
        <begin position="282"/>
        <end position="359"/>
    </location>
</feature>
<accession>A0A8H6XZS9</accession>
<keyword evidence="2" id="KW-1133">Transmembrane helix</keyword>
<dbReference type="AlphaFoldDB" id="A0A8H6XZS9"/>